<feature type="compositionally biased region" description="Basic and acidic residues" evidence="1">
    <location>
        <begin position="1"/>
        <end position="14"/>
    </location>
</feature>
<evidence type="ECO:0000256" key="1">
    <source>
        <dbReference type="SAM" id="MobiDB-lite"/>
    </source>
</evidence>
<protein>
    <submittedName>
        <fullName evidence="2">Uncharacterized protein</fullName>
    </submittedName>
</protein>
<evidence type="ECO:0000313" key="3">
    <source>
        <dbReference type="Proteomes" id="UP000813461"/>
    </source>
</evidence>
<gene>
    <name evidence="2" type="ORF">FB567DRAFT_544587</name>
</gene>
<accession>A0A8K0REN2</accession>
<keyword evidence="3" id="KW-1185">Reference proteome</keyword>
<reference evidence="2" key="1">
    <citation type="journal article" date="2021" name="Nat. Commun.">
        <title>Genetic determinants of endophytism in the Arabidopsis root mycobiome.</title>
        <authorList>
            <person name="Mesny F."/>
            <person name="Miyauchi S."/>
            <person name="Thiergart T."/>
            <person name="Pickel B."/>
            <person name="Atanasova L."/>
            <person name="Karlsson M."/>
            <person name="Huettel B."/>
            <person name="Barry K.W."/>
            <person name="Haridas S."/>
            <person name="Chen C."/>
            <person name="Bauer D."/>
            <person name="Andreopoulos W."/>
            <person name="Pangilinan J."/>
            <person name="LaButti K."/>
            <person name="Riley R."/>
            <person name="Lipzen A."/>
            <person name="Clum A."/>
            <person name="Drula E."/>
            <person name="Henrissat B."/>
            <person name="Kohler A."/>
            <person name="Grigoriev I.V."/>
            <person name="Martin F.M."/>
            <person name="Hacquard S."/>
        </authorList>
    </citation>
    <scope>NUCLEOTIDE SEQUENCE</scope>
    <source>
        <strain evidence="2">MPI-SDFR-AT-0120</strain>
    </source>
</reference>
<name>A0A8K0REN2_9PLEO</name>
<organism evidence="2 3">
    <name type="scientific">Paraphoma chrysanthemicola</name>
    <dbReference type="NCBI Taxonomy" id="798071"/>
    <lineage>
        <taxon>Eukaryota</taxon>
        <taxon>Fungi</taxon>
        <taxon>Dikarya</taxon>
        <taxon>Ascomycota</taxon>
        <taxon>Pezizomycotina</taxon>
        <taxon>Dothideomycetes</taxon>
        <taxon>Pleosporomycetidae</taxon>
        <taxon>Pleosporales</taxon>
        <taxon>Pleosporineae</taxon>
        <taxon>Phaeosphaeriaceae</taxon>
        <taxon>Paraphoma</taxon>
    </lineage>
</organism>
<dbReference type="Proteomes" id="UP000813461">
    <property type="component" value="Unassembled WGS sequence"/>
</dbReference>
<dbReference type="AlphaFoldDB" id="A0A8K0REN2"/>
<sequence length="284" mass="30808">MERVSGPVKVHDSRPSPPRPSNCDDHTCCAEARGILCDRFTSNCPGLGALGPTPISVGGIAHPGTACRVCRSCRTHDREAKVAQTIPMANGNAVSGPNISLCRRCEFDEMRLYNERLQNPAPTGPGIAPSIASVENWPSATRPRQNLCVCEQKIRARSGPGPNCHACRDQAFQLEFTNPFHATENILRTRTKKAIQGRIPVNGPNGHYLVSAAGIANRTASGVGQPGDTIHDNRYGMHGRANQSNEFAAEVEERATVENRTEEWRAKDIWTAGSAEEVGLESEY</sequence>
<dbReference type="EMBL" id="JAGMVJ010000002">
    <property type="protein sequence ID" value="KAH7093207.1"/>
    <property type="molecule type" value="Genomic_DNA"/>
</dbReference>
<proteinExistence type="predicted"/>
<feature type="region of interest" description="Disordered" evidence="1">
    <location>
        <begin position="1"/>
        <end position="22"/>
    </location>
</feature>
<comment type="caution">
    <text evidence="2">The sequence shown here is derived from an EMBL/GenBank/DDBJ whole genome shotgun (WGS) entry which is preliminary data.</text>
</comment>
<evidence type="ECO:0000313" key="2">
    <source>
        <dbReference type="EMBL" id="KAH7093207.1"/>
    </source>
</evidence>
<dbReference type="OrthoDB" id="3800213at2759"/>